<keyword evidence="7" id="KW-0539">Nucleus</keyword>
<feature type="domain" description="Protein kinase" evidence="11">
    <location>
        <begin position="222"/>
        <end position="473"/>
    </location>
</feature>
<dbReference type="GO" id="GO:0044611">
    <property type="term" value="C:nuclear pore inner ring"/>
    <property type="evidence" value="ECO:0007669"/>
    <property type="project" value="TreeGrafter"/>
</dbReference>
<dbReference type="Pfam" id="PF00069">
    <property type="entry name" value="Pkinase"/>
    <property type="match status" value="1"/>
</dbReference>
<dbReference type="PANTHER" id="PTHR31431:SF1">
    <property type="entry name" value="NUCLEOPORIN NUP188"/>
    <property type="match status" value="1"/>
</dbReference>
<reference evidence="12 13" key="1">
    <citation type="journal article" date="2011" name="Proc. Natl. Acad. Sci. U.S.A.">
        <title>Genome and transcriptome analyses of the mountain pine beetle-fungal symbiont Grosmannia clavigera, a lodgepole pine pathogen.</title>
        <authorList>
            <person name="DiGuistini S."/>
            <person name="Wang Y."/>
            <person name="Liao N.Y."/>
            <person name="Taylor G."/>
            <person name="Tanguay P."/>
            <person name="Feau N."/>
            <person name="Henrissat B."/>
            <person name="Chan S.K."/>
            <person name="Hesse-Orce U."/>
            <person name="Alamouti S.M."/>
            <person name="Tsui C.K.M."/>
            <person name="Docking R.T."/>
            <person name="Levasseur A."/>
            <person name="Haridas S."/>
            <person name="Robertson G."/>
            <person name="Birol I."/>
            <person name="Holt R.A."/>
            <person name="Marra M.A."/>
            <person name="Hamelin R.C."/>
            <person name="Hirst M."/>
            <person name="Jones S.J.M."/>
            <person name="Bohlmann J."/>
            <person name="Breuil C."/>
        </authorList>
    </citation>
    <scope>NUCLEOTIDE SEQUENCE [LARGE SCALE GENOMIC DNA]</scope>
    <source>
        <strain evidence="13">kw1407 / UAMH 11150</strain>
    </source>
</reference>
<dbReference type="GO" id="GO:0051028">
    <property type="term" value="P:mRNA transport"/>
    <property type="evidence" value="ECO:0007669"/>
    <property type="project" value="UniProtKB-KW"/>
</dbReference>
<dbReference type="SUPFAM" id="SSF56112">
    <property type="entry name" value="Protein kinase-like (PK-like)"/>
    <property type="match status" value="1"/>
</dbReference>
<dbReference type="GO" id="GO:0006405">
    <property type="term" value="P:RNA export from nucleus"/>
    <property type="evidence" value="ECO:0007669"/>
    <property type="project" value="TreeGrafter"/>
</dbReference>
<evidence type="ECO:0000313" key="12">
    <source>
        <dbReference type="EMBL" id="EFX02676.1"/>
    </source>
</evidence>
<keyword evidence="6" id="KW-0906">Nuclear pore complex</keyword>
<dbReference type="PROSITE" id="PS00108">
    <property type="entry name" value="PROTEIN_KINASE_ST"/>
    <property type="match status" value="1"/>
</dbReference>
<dbReference type="InParanoid" id="F0XGX4"/>
<dbReference type="Pfam" id="PF18378">
    <property type="entry name" value="Nup188_C"/>
    <property type="match status" value="1"/>
</dbReference>
<dbReference type="Proteomes" id="UP000007796">
    <property type="component" value="Unassembled WGS sequence"/>
</dbReference>
<dbReference type="GO" id="GO:0004672">
    <property type="term" value="F:protein kinase activity"/>
    <property type="evidence" value="ECO:0007669"/>
    <property type="project" value="InterPro"/>
</dbReference>
<dbReference type="GO" id="GO:0006606">
    <property type="term" value="P:protein import into nucleus"/>
    <property type="evidence" value="ECO:0007669"/>
    <property type="project" value="TreeGrafter"/>
</dbReference>
<dbReference type="Gene3D" id="1.25.10.70">
    <property type="match status" value="1"/>
</dbReference>
<dbReference type="PANTHER" id="PTHR31431">
    <property type="entry name" value="NUCLEOPORIN NUP188 HOMOLOG"/>
    <property type="match status" value="1"/>
</dbReference>
<evidence type="ECO:0000256" key="5">
    <source>
        <dbReference type="ARBA" id="ARBA00023010"/>
    </source>
</evidence>
<dbReference type="RefSeq" id="XP_014172158.1">
    <property type="nucleotide sequence ID" value="XM_014316683.1"/>
</dbReference>
<accession>F0XGX4</accession>
<dbReference type="Pfam" id="PF21093">
    <property type="entry name" value="Nup188_N-subdom_III"/>
    <property type="match status" value="2"/>
</dbReference>
<dbReference type="eggNOG" id="KOG0583">
    <property type="taxonomic scope" value="Eukaryota"/>
</dbReference>
<dbReference type="InterPro" id="IPR048883">
    <property type="entry name" value="Nup188_N-subdom_III"/>
</dbReference>
<organism evidence="13">
    <name type="scientific">Grosmannia clavigera (strain kw1407 / UAMH 11150)</name>
    <name type="common">Blue stain fungus</name>
    <name type="synonym">Graphiocladiella clavigera</name>
    <dbReference type="NCBI Taxonomy" id="655863"/>
    <lineage>
        <taxon>Eukaryota</taxon>
        <taxon>Fungi</taxon>
        <taxon>Dikarya</taxon>
        <taxon>Ascomycota</taxon>
        <taxon>Pezizomycotina</taxon>
        <taxon>Sordariomycetes</taxon>
        <taxon>Sordariomycetidae</taxon>
        <taxon>Ophiostomatales</taxon>
        <taxon>Ophiostomataceae</taxon>
        <taxon>Leptographium</taxon>
    </lineage>
</organism>
<dbReference type="InterPro" id="IPR011009">
    <property type="entry name" value="Kinase-like_dom_sf"/>
</dbReference>
<dbReference type="Pfam" id="PF10487">
    <property type="entry name" value="Nup188_N"/>
    <property type="match status" value="1"/>
</dbReference>
<sequence>MEDQNSVFVRLYPYEDSKGFALEAIKACSRYQPSKVVPRERQIYIQDDRDDTPPPEDEASLDELPYIELRFHDVPCAPGGLIFGTEPGPDGVVLPGLPGVDEHHFALTFANSFEDRHHRLIVRDLDSETGTCVTYDEQGGEPRRAFAWTMNGFDLPDHAKCIVVRLHRYLNFQVVVTRHDIASADYQANAERFRRGCTAPGRNDTHLADQSESHPVVDRPMVLNMGWLAQGAFGAVSRHWDVSTGEEYACKRPLGRGYDQRAWEKEINNLRTISHAHIVRLCFARTEPTPAIFLEYLKFGNLADQHQKTPFSHGECLVVLQQSLSALSYLHQRALPMAHRDIKPENILVKHRNHNGDPSYLYVKLSDFGLSKDSTLKTYCGTRAYLPPEVRRDAETYTKAVDVWSLGVVLLRFAYGLPQSGTGEGLEWCKAIVREVNRLEPGGLAGILQHMLVMEPQTRFSATACLEEVSMLLLSPQGSAASPHLKFLSLADAGIDAAIRHMTMAPPLDHIYFPPLEELLEGETVLLSWKLVASALSDASSDRLTTDAVTELLTEPFVLELLKWPGKAFEKPTAQTAAALETKTAAINVTPTPNEKYDIKAIKADALWLSRAASINEVTALRMVVTELQARSEEFLAAPLSSQDVTNIQKAAAGGVTSVLQATLDAEDLWTEFNRQDSRRRRLLATYLSERRYFAMSADYITSLIMHGATTTTTITAAVEDLRSALAQGLLGTGKEAEPDARAMVAQLPAYIEELRSCMQRAEEGIEGTVKQAEEILTEELALEWVQTALTEAVHYMSVIFMGLQSSRELFLPASLAADWFQFVGDYGFLDGLTGGDKAMSELILPLKTLACVNSLVVLNVNRAIGYLDHDVDLDGEEEPYVNSAEVLEVMHAAIVGAADSGLATASPVFLSWSLILHRMDVSYQERAERRDLTQNQRAQDSFELDKQVPSFAAQALQPRGRRSSVGSIVSIEAARYDGFLSEFVLGSASEPGEAMVPRLAMTATEQCQVYEVMSAMAGSAGVGVEAAFRGVLGAQMRVVFLEVLKASFPIVGYQSEPVSALVAVLSGGAEAWERTERRQTRRDEDEMVASAVLQDGQLLQFYVQNALGRFPYEFAPFVSISRLLSAGDGPDITDIVMEYLLQTPSLTFSLPNSFTGYAMIGEDEHATATMQTTEDMLLFPTGTSRRPGTATTMVIPAGTYGRFMIDGSGIVNMDYGHSTIALLGKWLDANVADQVGEPVLGVLEPWEAAEAIGLLVGLVRSETGKAARQTTTRQTDNTRVSAAGLAVLQEASRDLDAAKDIVTVVCDTVDTLIQDGPAETDSGRLAVLAACMDFLEAILELCPGRVWSYMARCQLLNTESRAGRLCILTSGSDVVAERFSFLMAALRFLSGLVDGAATSAVQRKMAGGSGGSGRHVPDSNIWLGASDKTLGQVCLAVAQTVVDLHENTSTWKFATEMQRSSVVAAAVGMLGRMVVYASSLAEGVDGPESRLMGSLEAGAAFVVSSFGSTAASSSLRFQPLLATLLAGLEQSTTATLYKRRREGMEERTVAVLKLATSLVGHGQGTSLGGGLQAQMFQIASLPARLCGSASGTSRLRPAALELLTELVVSAATLTATTASEPPSLLGYLGPHVSRAFLAVLARMDGPFGRAAERARIWRFFSTVLRHRQQWMANCLLTGRTPREALREGGERGEAEGPRLQLSADSVLAKAKGVLRRMGARQTQTSPKGEEKKGEETKELLAVLDFFSAAQNYWPWTIFAVRNSDGDHLDGMRAYVRQLAPAAVTARTDAEAAFGQARIAAYVAEIFAMQLYHMRQMGTEQALARDVVQDVDYYLREGVAVEGYNTSLHTNFQRNFAQRYGGLSLDQLKRSLVQPRDLGGQFYYALDLADSMLSFDGGWGGEKGRNGKNRGFRLEMEMANCNLSLVDAQIALYHAWEVLLLELSVCLLPKQKDQRLPVVMLQVAEQCLTANGSGGGGGDIFGRLAQGRANLALLLLQRLAEHGLLPADGSSLLLAVWTSISSVEAPWSMEQATYYRTLLRILYVVLRGQRREGADDGKTTNSDANDISTTQTVLTILDRVVAAGFRTLVGQVHDVEAEPRPDDMALLTAVLQACLCVPGIGQCHAQVLNIMAAHDVLRAAESLFSWSDRVGGGGDPVYGELSLLFLLELSALPVVAEQLACDGFLGHFVAAGLATHMRRPGVEPMADVPAAQRCYGIWAKAVLPLLLNVLVALGASIAPEVAYVLNQFPSLLEGSVQRFEVGEERMGQKSTARDSLTLLAVSEIHSLALLTQVLAALRVNHARDIPAVGWDAAPVRESVDFWLARPKLLRERLVPLGGRESEWRTLEPVQAGGPAENRLEEKQYTIKTTD</sequence>
<dbReference type="GO" id="GO:0005524">
    <property type="term" value="F:ATP binding"/>
    <property type="evidence" value="ECO:0007669"/>
    <property type="project" value="InterPro"/>
</dbReference>
<dbReference type="PROSITE" id="PS50011">
    <property type="entry name" value="PROTEIN_KINASE_DOM"/>
    <property type="match status" value="1"/>
</dbReference>
<feature type="compositionally biased region" description="Acidic residues" evidence="10">
    <location>
        <begin position="48"/>
        <end position="59"/>
    </location>
</feature>
<keyword evidence="5" id="KW-0811">Translocation</keyword>
<dbReference type="InterPro" id="IPR000719">
    <property type="entry name" value="Prot_kinase_dom"/>
</dbReference>
<evidence type="ECO:0000313" key="13">
    <source>
        <dbReference type="Proteomes" id="UP000007796"/>
    </source>
</evidence>
<protein>
    <recommendedName>
        <fullName evidence="9">Nucleoporin NUP188</fullName>
    </recommendedName>
</protein>
<dbReference type="GO" id="GO:0017056">
    <property type="term" value="F:structural constituent of nuclear pore"/>
    <property type="evidence" value="ECO:0007669"/>
    <property type="project" value="InterPro"/>
</dbReference>
<dbReference type="Pfam" id="PF21094">
    <property type="entry name" value="Nup188_SH3-like"/>
    <property type="match status" value="1"/>
</dbReference>
<dbReference type="Gene3D" id="1.10.510.10">
    <property type="entry name" value="Transferase(Phosphotransferase) domain 1"/>
    <property type="match status" value="1"/>
</dbReference>
<comment type="similarity">
    <text evidence="8">Belongs to the Nup188 family.</text>
</comment>
<dbReference type="InterPro" id="IPR041634">
    <property type="entry name" value="Nup188_C"/>
</dbReference>
<evidence type="ECO:0000256" key="10">
    <source>
        <dbReference type="SAM" id="MobiDB-lite"/>
    </source>
</evidence>
<dbReference type="EMBL" id="GL629769">
    <property type="protein sequence ID" value="EFX02676.1"/>
    <property type="molecule type" value="Genomic_DNA"/>
</dbReference>
<dbReference type="InterPro" id="IPR018864">
    <property type="entry name" value="Nucleoporin_Nup188_N"/>
</dbReference>
<feature type="region of interest" description="Disordered" evidence="10">
    <location>
        <begin position="39"/>
        <end position="59"/>
    </location>
</feature>
<evidence type="ECO:0000256" key="2">
    <source>
        <dbReference type="ARBA" id="ARBA00022448"/>
    </source>
</evidence>
<dbReference type="HOGENOM" id="CLU_001029_0_0_1"/>
<gene>
    <name evidence="12" type="ORF">CMQ_2605</name>
</gene>
<proteinExistence type="inferred from homology"/>
<name>F0XGX4_GROCL</name>
<evidence type="ECO:0000256" key="7">
    <source>
        <dbReference type="ARBA" id="ARBA00023242"/>
    </source>
</evidence>
<keyword evidence="13" id="KW-1185">Reference proteome</keyword>
<evidence type="ECO:0000256" key="8">
    <source>
        <dbReference type="ARBA" id="ARBA00038387"/>
    </source>
</evidence>
<dbReference type="OrthoDB" id="102511at2759"/>
<dbReference type="GeneID" id="25975613"/>
<keyword evidence="4" id="KW-0653">Protein transport</keyword>
<comment type="subcellular location">
    <subcellularLocation>
        <location evidence="1">Nucleus</location>
        <location evidence="1">Nuclear pore complex</location>
    </subcellularLocation>
</comment>
<dbReference type="STRING" id="655863.F0XGX4"/>
<dbReference type="CDD" id="cd00180">
    <property type="entry name" value="PKc"/>
    <property type="match status" value="1"/>
</dbReference>
<evidence type="ECO:0000256" key="9">
    <source>
        <dbReference type="ARBA" id="ARBA00040174"/>
    </source>
</evidence>
<dbReference type="InterPro" id="IPR008271">
    <property type="entry name" value="Ser/Thr_kinase_AS"/>
</dbReference>
<evidence type="ECO:0000256" key="4">
    <source>
        <dbReference type="ARBA" id="ARBA00022927"/>
    </source>
</evidence>
<evidence type="ECO:0000259" key="11">
    <source>
        <dbReference type="PROSITE" id="PS50011"/>
    </source>
</evidence>
<evidence type="ECO:0000256" key="6">
    <source>
        <dbReference type="ARBA" id="ARBA00023132"/>
    </source>
</evidence>
<dbReference type="InterPro" id="IPR044840">
    <property type="entry name" value="Nup188"/>
</dbReference>
<keyword evidence="2" id="KW-0813">Transport</keyword>
<evidence type="ECO:0000256" key="1">
    <source>
        <dbReference type="ARBA" id="ARBA00004567"/>
    </source>
</evidence>
<keyword evidence="3" id="KW-0509">mRNA transport</keyword>
<evidence type="ECO:0000256" key="3">
    <source>
        <dbReference type="ARBA" id="ARBA00022816"/>
    </source>
</evidence>
<dbReference type="SMART" id="SM00220">
    <property type="entry name" value="S_TKc"/>
    <property type="match status" value="1"/>
</dbReference>